<dbReference type="Gene3D" id="2.60.120.10">
    <property type="entry name" value="Jelly Rolls"/>
    <property type="match status" value="1"/>
</dbReference>
<evidence type="ECO:0000259" key="4">
    <source>
        <dbReference type="PROSITE" id="PS01124"/>
    </source>
</evidence>
<evidence type="ECO:0000313" key="5">
    <source>
        <dbReference type="EMBL" id="MBF2709692.1"/>
    </source>
</evidence>
<gene>
    <name evidence="5" type="ORF">IR213_14005</name>
</gene>
<keyword evidence="1" id="KW-0805">Transcription regulation</keyword>
<dbReference type="Gene3D" id="1.10.10.60">
    <property type="entry name" value="Homeodomain-like"/>
    <property type="match status" value="1"/>
</dbReference>
<keyword evidence="6" id="KW-1185">Reference proteome</keyword>
<dbReference type="InterPro" id="IPR014710">
    <property type="entry name" value="RmlC-like_jellyroll"/>
</dbReference>
<dbReference type="InterPro" id="IPR037923">
    <property type="entry name" value="HTH-like"/>
</dbReference>
<dbReference type="AlphaFoldDB" id="A0A930UF10"/>
<dbReference type="PANTHER" id="PTHR43280">
    <property type="entry name" value="ARAC-FAMILY TRANSCRIPTIONAL REGULATOR"/>
    <property type="match status" value="1"/>
</dbReference>
<reference evidence="5" key="1">
    <citation type="submission" date="2020-11" db="EMBL/GenBank/DDBJ databases">
        <title>Genome of Flavobacterium soyangense.</title>
        <authorList>
            <person name="Liu Q."/>
            <person name="Xin Y.-H."/>
        </authorList>
    </citation>
    <scope>NUCLEOTIDE SEQUENCE</scope>
    <source>
        <strain evidence="5">CGMCC 1.13493</strain>
    </source>
</reference>
<dbReference type="Pfam" id="PF12833">
    <property type="entry name" value="HTH_18"/>
    <property type="match status" value="1"/>
</dbReference>
<feature type="domain" description="HTH araC/xylS-type" evidence="4">
    <location>
        <begin position="198"/>
        <end position="296"/>
    </location>
</feature>
<dbReference type="SUPFAM" id="SSF46689">
    <property type="entry name" value="Homeodomain-like"/>
    <property type="match status" value="1"/>
</dbReference>
<keyword evidence="3" id="KW-0804">Transcription</keyword>
<dbReference type="InterPro" id="IPR018060">
    <property type="entry name" value="HTH_AraC"/>
</dbReference>
<dbReference type="PANTHER" id="PTHR43280:SF32">
    <property type="entry name" value="TRANSCRIPTIONAL REGULATORY PROTEIN"/>
    <property type="match status" value="1"/>
</dbReference>
<dbReference type="PROSITE" id="PS01124">
    <property type="entry name" value="HTH_ARAC_FAMILY_2"/>
    <property type="match status" value="1"/>
</dbReference>
<dbReference type="EMBL" id="JADHEC010000039">
    <property type="protein sequence ID" value="MBF2709692.1"/>
    <property type="molecule type" value="Genomic_DNA"/>
</dbReference>
<accession>A0A930UF10</accession>
<dbReference type="SMART" id="SM00342">
    <property type="entry name" value="HTH_ARAC"/>
    <property type="match status" value="1"/>
</dbReference>
<organism evidence="5 6">
    <name type="scientific">Flavobacterium soyangense</name>
    <dbReference type="NCBI Taxonomy" id="2023265"/>
    <lineage>
        <taxon>Bacteria</taxon>
        <taxon>Pseudomonadati</taxon>
        <taxon>Bacteroidota</taxon>
        <taxon>Flavobacteriia</taxon>
        <taxon>Flavobacteriales</taxon>
        <taxon>Flavobacteriaceae</taxon>
        <taxon>Flavobacterium</taxon>
    </lineage>
</organism>
<evidence type="ECO:0000313" key="6">
    <source>
        <dbReference type="Proteomes" id="UP000646211"/>
    </source>
</evidence>
<dbReference type="Proteomes" id="UP000646211">
    <property type="component" value="Unassembled WGS sequence"/>
</dbReference>
<proteinExistence type="predicted"/>
<dbReference type="InterPro" id="IPR003313">
    <property type="entry name" value="AraC-bd"/>
</dbReference>
<name>A0A930UF10_9FLAO</name>
<dbReference type="RefSeq" id="WP_194312927.1">
    <property type="nucleotide sequence ID" value="NZ_JADHEC010000039.1"/>
</dbReference>
<dbReference type="GO" id="GO:0003700">
    <property type="term" value="F:DNA-binding transcription factor activity"/>
    <property type="evidence" value="ECO:0007669"/>
    <property type="project" value="InterPro"/>
</dbReference>
<evidence type="ECO:0000256" key="3">
    <source>
        <dbReference type="ARBA" id="ARBA00023163"/>
    </source>
</evidence>
<evidence type="ECO:0000256" key="2">
    <source>
        <dbReference type="ARBA" id="ARBA00023125"/>
    </source>
</evidence>
<dbReference type="Pfam" id="PF02311">
    <property type="entry name" value="AraC_binding"/>
    <property type="match status" value="1"/>
</dbReference>
<comment type="caution">
    <text evidence="5">The sequence shown here is derived from an EMBL/GenBank/DDBJ whole genome shotgun (WGS) entry which is preliminary data.</text>
</comment>
<dbReference type="GO" id="GO:0043565">
    <property type="term" value="F:sequence-specific DNA binding"/>
    <property type="evidence" value="ECO:0007669"/>
    <property type="project" value="InterPro"/>
</dbReference>
<evidence type="ECO:0000256" key="1">
    <source>
        <dbReference type="ARBA" id="ARBA00023015"/>
    </source>
</evidence>
<dbReference type="InterPro" id="IPR009057">
    <property type="entry name" value="Homeodomain-like_sf"/>
</dbReference>
<dbReference type="SUPFAM" id="SSF51215">
    <property type="entry name" value="Regulatory protein AraC"/>
    <property type="match status" value="1"/>
</dbReference>
<sequence>MCTDSKSKLPVYDISNFDDYNESLKFESNFYIRKFCEHVNENSFTEKPHGHNFYLILLITKGSGVHVIDFLEYDVFPGAMFIISPGQIHHWNLSNDIDGYILFFTKDFFLLDFNAEKLARFPFFNSTFSLPFMDLSEEIQKDITSKYLLIFKEYKQRSSGYPEMIRIYLNAMFIELSRVYVDNLEKDHIYNYDLSQLNRFEALVDKYFRMHRPITCYSKKMNITDRQLSYLCKKTVNKKPSEILTDRIILEAKRLIIHSDLSISSIATNLNFNDDSYFIRIFKKITLQTPEQFRNSQFKNVM</sequence>
<keyword evidence="2" id="KW-0238">DNA-binding</keyword>
<protein>
    <submittedName>
        <fullName evidence="5">Helix-turn-helix domain-containing protein</fullName>
    </submittedName>
</protein>